<evidence type="ECO:0000256" key="9">
    <source>
        <dbReference type="ARBA" id="ARBA00023274"/>
    </source>
</evidence>
<dbReference type="InterPro" id="IPR035979">
    <property type="entry name" value="RBD_domain_sf"/>
</dbReference>
<dbReference type="Gramene" id="KVH94522">
    <property type="protein sequence ID" value="KVH94522"/>
    <property type="gene ID" value="Ccrd_003450"/>
</dbReference>
<dbReference type="CDD" id="cd12246">
    <property type="entry name" value="RRM1_U1A_like"/>
    <property type="match status" value="1"/>
</dbReference>
<keyword evidence="5" id="KW-0677">Repeat</keyword>
<feature type="domain" description="RRM" evidence="12">
    <location>
        <begin position="195"/>
        <end position="269"/>
    </location>
</feature>
<dbReference type="STRING" id="59895.A0A118JVS0"/>
<evidence type="ECO:0000256" key="11">
    <source>
        <dbReference type="SAM" id="MobiDB-lite"/>
    </source>
</evidence>
<evidence type="ECO:0000313" key="13">
    <source>
        <dbReference type="EMBL" id="KVH94522.1"/>
    </source>
</evidence>
<comment type="similarity">
    <text evidence="2">Belongs to the RRM U1 A/B'' family.</text>
</comment>
<dbReference type="PROSITE" id="PS50102">
    <property type="entry name" value="RRM"/>
    <property type="match status" value="2"/>
</dbReference>
<dbReference type="InterPro" id="IPR000504">
    <property type="entry name" value="RRM_dom"/>
</dbReference>
<dbReference type="AlphaFoldDB" id="A0A118JVS0"/>
<dbReference type="OMA" id="LKKGWVM"/>
<reference evidence="13 14" key="1">
    <citation type="journal article" date="2016" name="Sci. Rep.">
        <title>The genome sequence of the outbreeding globe artichoke constructed de novo incorporating a phase-aware low-pass sequencing strategy of F1 progeny.</title>
        <authorList>
            <person name="Scaglione D."/>
            <person name="Reyes-Chin-Wo S."/>
            <person name="Acquadro A."/>
            <person name="Froenicke L."/>
            <person name="Portis E."/>
            <person name="Beitel C."/>
            <person name="Tirone M."/>
            <person name="Mauro R."/>
            <person name="Lo Monaco A."/>
            <person name="Mauromicale G."/>
            <person name="Faccioli P."/>
            <person name="Cattivelli L."/>
            <person name="Rieseberg L."/>
            <person name="Michelmore R."/>
            <person name="Lanteri S."/>
        </authorList>
    </citation>
    <scope>NUCLEOTIDE SEQUENCE [LARGE SCALE GENOMIC DNA]</scope>
    <source>
        <strain evidence="13">2C</strain>
    </source>
</reference>
<dbReference type="GO" id="GO:0005681">
    <property type="term" value="C:spliceosomal complex"/>
    <property type="evidence" value="ECO:0007669"/>
    <property type="project" value="UniProtKB-KW"/>
</dbReference>
<keyword evidence="14" id="KW-1185">Reference proteome</keyword>
<dbReference type="GO" id="GO:0006397">
    <property type="term" value="P:mRNA processing"/>
    <property type="evidence" value="ECO:0007669"/>
    <property type="project" value="UniProtKB-KW"/>
</dbReference>
<dbReference type="GO" id="GO:0030532">
    <property type="term" value="C:small nuclear ribonucleoprotein complex"/>
    <property type="evidence" value="ECO:0007669"/>
    <property type="project" value="UniProtKB-ARBA"/>
</dbReference>
<evidence type="ECO:0000256" key="2">
    <source>
        <dbReference type="ARBA" id="ARBA00007243"/>
    </source>
</evidence>
<dbReference type="Gene3D" id="3.30.70.330">
    <property type="match status" value="2"/>
</dbReference>
<evidence type="ECO:0000256" key="4">
    <source>
        <dbReference type="ARBA" id="ARBA00022728"/>
    </source>
</evidence>
<dbReference type="Proteomes" id="UP000243975">
    <property type="component" value="Unassembled WGS sequence"/>
</dbReference>
<protein>
    <submittedName>
        <fullName evidence="13">Nucleotide-binding, alpha-beta plait</fullName>
    </submittedName>
</protein>
<feature type="region of interest" description="Disordered" evidence="11">
    <location>
        <begin position="130"/>
        <end position="156"/>
    </location>
</feature>
<dbReference type="CDD" id="cd12247">
    <property type="entry name" value="RRM2_U1A_like"/>
    <property type="match status" value="1"/>
</dbReference>
<keyword evidence="8" id="KW-0539">Nucleus</keyword>
<dbReference type="InterPro" id="IPR012677">
    <property type="entry name" value="Nucleotide-bd_a/b_plait_sf"/>
</dbReference>
<evidence type="ECO:0000256" key="10">
    <source>
        <dbReference type="PROSITE-ProRule" id="PRU00176"/>
    </source>
</evidence>
<evidence type="ECO:0000256" key="6">
    <source>
        <dbReference type="ARBA" id="ARBA00022884"/>
    </source>
</evidence>
<dbReference type="GO" id="GO:0003723">
    <property type="term" value="F:RNA binding"/>
    <property type="evidence" value="ECO:0007669"/>
    <property type="project" value="UniProtKB-UniRule"/>
</dbReference>
<keyword evidence="9" id="KW-0687">Ribonucleoprotein</keyword>
<evidence type="ECO:0000256" key="3">
    <source>
        <dbReference type="ARBA" id="ARBA00022664"/>
    </source>
</evidence>
<accession>A0A118JVS0</accession>
<dbReference type="EMBL" id="LEKV01004551">
    <property type="protein sequence ID" value="KVH94522.1"/>
    <property type="molecule type" value="Genomic_DNA"/>
</dbReference>
<comment type="subcellular location">
    <subcellularLocation>
        <location evidence="1">Nucleus</location>
    </subcellularLocation>
</comment>
<keyword evidence="4" id="KW-0747">Spliceosome</keyword>
<sequence>MLVFFPTRNCFSTLRAIHQRLRTGTIADMAASGDVPLNNTIYINNLNEKTKLDELKKSLQAVFSQFGKILEILAFKTLKHKGQAWVVFEEVSSATSALRQMQGFPFYDKPMRIQYAKTKSDVIAKTDGTFVPREKRKRHEEKGRKRKGQHDANQASTGANAAYAGAYGATPQLSQIPYMGGAKSAIPEAPAPPNNILFIQNLPHQTSSMMLQMLFGQHQGFKEVRMVEAKPGIAFIEYGDEMQATVAMHSLQGFKINPDSPMLITYAKK</sequence>
<keyword evidence="6 10" id="KW-0694">RNA-binding</keyword>
<keyword evidence="3" id="KW-0507">mRNA processing</keyword>
<evidence type="ECO:0000256" key="7">
    <source>
        <dbReference type="ARBA" id="ARBA00023187"/>
    </source>
</evidence>
<organism evidence="13 14">
    <name type="scientific">Cynara cardunculus var. scolymus</name>
    <name type="common">Globe artichoke</name>
    <name type="synonym">Cynara scolymus</name>
    <dbReference type="NCBI Taxonomy" id="59895"/>
    <lineage>
        <taxon>Eukaryota</taxon>
        <taxon>Viridiplantae</taxon>
        <taxon>Streptophyta</taxon>
        <taxon>Embryophyta</taxon>
        <taxon>Tracheophyta</taxon>
        <taxon>Spermatophyta</taxon>
        <taxon>Magnoliopsida</taxon>
        <taxon>eudicotyledons</taxon>
        <taxon>Gunneridae</taxon>
        <taxon>Pentapetalae</taxon>
        <taxon>asterids</taxon>
        <taxon>campanulids</taxon>
        <taxon>Asterales</taxon>
        <taxon>Asteraceae</taxon>
        <taxon>Carduoideae</taxon>
        <taxon>Cardueae</taxon>
        <taxon>Carduinae</taxon>
        <taxon>Cynara</taxon>
    </lineage>
</organism>
<dbReference type="GO" id="GO:0008380">
    <property type="term" value="P:RNA splicing"/>
    <property type="evidence" value="ECO:0007669"/>
    <property type="project" value="UniProtKB-KW"/>
</dbReference>
<proteinExistence type="inferred from homology"/>
<name>A0A118JVS0_CYNCS</name>
<evidence type="ECO:0000256" key="1">
    <source>
        <dbReference type="ARBA" id="ARBA00004123"/>
    </source>
</evidence>
<evidence type="ECO:0000256" key="8">
    <source>
        <dbReference type="ARBA" id="ARBA00023242"/>
    </source>
</evidence>
<dbReference type="PANTHER" id="PTHR10501">
    <property type="entry name" value="U1 SMALL NUCLEAR RIBONUCLEOPROTEIN A/U2 SMALL NUCLEAR RIBONUCLEOPROTEIN B"/>
    <property type="match status" value="1"/>
</dbReference>
<evidence type="ECO:0000259" key="12">
    <source>
        <dbReference type="PROSITE" id="PS50102"/>
    </source>
</evidence>
<gene>
    <name evidence="13" type="ORF">Ccrd_003450</name>
</gene>
<feature type="compositionally biased region" description="Basic residues" evidence="11">
    <location>
        <begin position="134"/>
        <end position="148"/>
    </location>
</feature>
<comment type="caution">
    <text evidence="13">The sequence shown here is derived from an EMBL/GenBank/DDBJ whole genome shotgun (WGS) entry which is preliminary data.</text>
</comment>
<dbReference type="SUPFAM" id="SSF54928">
    <property type="entry name" value="RNA-binding domain, RBD"/>
    <property type="match status" value="1"/>
</dbReference>
<evidence type="ECO:0000313" key="14">
    <source>
        <dbReference type="Proteomes" id="UP000243975"/>
    </source>
</evidence>
<keyword evidence="7" id="KW-0508">mRNA splicing</keyword>
<feature type="domain" description="RRM" evidence="12">
    <location>
        <begin position="39"/>
        <end position="118"/>
    </location>
</feature>
<dbReference type="FunFam" id="3.30.70.330:FF:000039">
    <property type="entry name" value="U1 small nuclear ribonucleoprotein A"/>
    <property type="match status" value="1"/>
</dbReference>
<dbReference type="Pfam" id="PF00076">
    <property type="entry name" value="RRM_1"/>
    <property type="match status" value="2"/>
</dbReference>
<dbReference type="SMART" id="SM00360">
    <property type="entry name" value="RRM"/>
    <property type="match status" value="2"/>
</dbReference>
<evidence type="ECO:0000256" key="5">
    <source>
        <dbReference type="ARBA" id="ARBA00022737"/>
    </source>
</evidence>
<dbReference type="FunFam" id="3.30.70.330:FF:000029">
    <property type="entry name" value="U2 small nuclear ribonucleoprotein B"/>
    <property type="match status" value="1"/>
</dbReference>